<dbReference type="Proteomes" id="UP001180020">
    <property type="component" value="Unassembled WGS sequence"/>
</dbReference>
<evidence type="ECO:0000313" key="4">
    <source>
        <dbReference type="EMBL" id="KAK1326932.1"/>
    </source>
</evidence>
<keyword evidence="5" id="KW-1185">Reference proteome</keyword>
<name>A0AAV9FTI2_ACOCL</name>
<reference evidence="4" key="1">
    <citation type="journal article" date="2023" name="Nat. Commun.">
        <title>Diploid and tetraploid genomes of Acorus and the evolution of monocots.</title>
        <authorList>
            <person name="Ma L."/>
            <person name="Liu K.W."/>
            <person name="Li Z."/>
            <person name="Hsiao Y.Y."/>
            <person name="Qi Y."/>
            <person name="Fu T."/>
            <person name="Tang G.D."/>
            <person name="Zhang D."/>
            <person name="Sun W.H."/>
            <person name="Liu D.K."/>
            <person name="Li Y."/>
            <person name="Chen G.Z."/>
            <person name="Liu X.D."/>
            <person name="Liao X.Y."/>
            <person name="Jiang Y.T."/>
            <person name="Yu X."/>
            <person name="Hao Y."/>
            <person name="Huang J."/>
            <person name="Zhao X.W."/>
            <person name="Ke S."/>
            <person name="Chen Y.Y."/>
            <person name="Wu W.L."/>
            <person name="Hsu J.L."/>
            <person name="Lin Y.F."/>
            <person name="Huang M.D."/>
            <person name="Li C.Y."/>
            <person name="Huang L."/>
            <person name="Wang Z.W."/>
            <person name="Zhao X."/>
            <person name="Zhong W.Y."/>
            <person name="Peng D.H."/>
            <person name="Ahmad S."/>
            <person name="Lan S."/>
            <person name="Zhang J.S."/>
            <person name="Tsai W.C."/>
            <person name="Van de Peer Y."/>
            <person name="Liu Z.J."/>
        </authorList>
    </citation>
    <scope>NUCLEOTIDE SEQUENCE</scope>
    <source>
        <strain evidence="4">CP</strain>
    </source>
</reference>
<evidence type="ECO:0000313" key="5">
    <source>
        <dbReference type="Proteomes" id="UP001180020"/>
    </source>
</evidence>
<comment type="caution">
    <text evidence="4">The sequence shown here is derived from an EMBL/GenBank/DDBJ whole genome shotgun (WGS) entry which is preliminary data.</text>
</comment>
<dbReference type="PANTHER" id="PTHR10460:SF0">
    <property type="entry name" value="ABELSON INTERACTING PROTEIN, ISOFORM D"/>
    <property type="match status" value="1"/>
</dbReference>
<dbReference type="EMBL" id="JAUJYO010000001">
    <property type="protein sequence ID" value="KAK1326932.1"/>
    <property type="molecule type" value="Genomic_DNA"/>
</dbReference>
<dbReference type="PANTHER" id="PTHR10460">
    <property type="entry name" value="ABL INTERACTOR FAMILY MEMBER"/>
    <property type="match status" value="1"/>
</dbReference>
<reference evidence="4" key="2">
    <citation type="submission" date="2023-06" db="EMBL/GenBank/DDBJ databases">
        <authorList>
            <person name="Ma L."/>
            <person name="Liu K.-W."/>
            <person name="Li Z."/>
            <person name="Hsiao Y.-Y."/>
            <person name="Qi Y."/>
            <person name="Fu T."/>
            <person name="Tang G."/>
            <person name="Zhang D."/>
            <person name="Sun W.-H."/>
            <person name="Liu D.-K."/>
            <person name="Li Y."/>
            <person name="Chen G.-Z."/>
            <person name="Liu X.-D."/>
            <person name="Liao X.-Y."/>
            <person name="Jiang Y.-T."/>
            <person name="Yu X."/>
            <person name="Hao Y."/>
            <person name="Huang J."/>
            <person name="Zhao X.-W."/>
            <person name="Ke S."/>
            <person name="Chen Y.-Y."/>
            <person name="Wu W.-L."/>
            <person name="Hsu J.-L."/>
            <person name="Lin Y.-F."/>
            <person name="Huang M.-D."/>
            <person name="Li C.-Y."/>
            <person name="Huang L."/>
            <person name="Wang Z.-W."/>
            <person name="Zhao X."/>
            <person name="Zhong W.-Y."/>
            <person name="Peng D.-H."/>
            <person name="Ahmad S."/>
            <person name="Lan S."/>
            <person name="Zhang J.-S."/>
            <person name="Tsai W.-C."/>
            <person name="Van De Peer Y."/>
            <person name="Liu Z.-J."/>
        </authorList>
    </citation>
    <scope>NUCLEOTIDE SEQUENCE</scope>
    <source>
        <strain evidence="4">CP</strain>
        <tissue evidence="4">Leaves</tissue>
    </source>
</reference>
<dbReference type="Gene3D" id="6.10.140.1620">
    <property type="match status" value="1"/>
</dbReference>
<dbReference type="InterPro" id="IPR028457">
    <property type="entry name" value="ABI"/>
</dbReference>
<evidence type="ECO:0000256" key="3">
    <source>
        <dbReference type="ARBA" id="ARBA00025223"/>
    </source>
</evidence>
<protein>
    <submittedName>
        <fullName evidence="4">Uncharacterized protein</fullName>
    </submittedName>
</protein>
<gene>
    <name evidence="4" type="ORF">QJS10_CPA01g02241</name>
</gene>
<comment type="similarity">
    <text evidence="1">Belongs to the ABI family.</text>
</comment>
<proteinExistence type="inferred from homology"/>
<comment type="function">
    <text evidence="3">Involved in regulation of actin and microtubule organization. Part of a WAVE complex that activates the Arp2/3 complex.</text>
</comment>
<comment type="subunit">
    <text evidence="2">Binds SCAR.</text>
</comment>
<accession>A0AAV9FTI2</accession>
<evidence type="ECO:0000256" key="1">
    <source>
        <dbReference type="ARBA" id="ARBA00010020"/>
    </source>
</evidence>
<organism evidence="4 5">
    <name type="scientific">Acorus calamus</name>
    <name type="common">Sweet flag</name>
    <dbReference type="NCBI Taxonomy" id="4465"/>
    <lineage>
        <taxon>Eukaryota</taxon>
        <taxon>Viridiplantae</taxon>
        <taxon>Streptophyta</taxon>
        <taxon>Embryophyta</taxon>
        <taxon>Tracheophyta</taxon>
        <taxon>Spermatophyta</taxon>
        <taxon>Magnoliopsida</taxon>
        <taxon>Liliopsida</taxon>
        <taxon>Acoraceae</taxon>
        <taxon>Acorus</taxon>
    </lineage>
</organism>
<dbReference type="AlphaFoldDB" id="A0AAV9FTI2"/>
<evidence type="ECO:0000256" key="2">
    <source>
        <dbReference type="ARBA" id="ARBA00011513"/>
    </source>
</evidence>
<sequence>MEIMGKDVDIWIVEVVCVASMKRFGFVKFFNDFDCICKQRWAYTDNWEGRGVLDNLKDYAVRALVNAVDHFGTVAYKLTDLLEQQTSDISSLELKISCRNQNQPAKMCRVISYNNLMQDKNIFSVNLIFILQVSMEEKLFPGIFLQILVLQVALLMHSHGNTEESEATKATAEAFHLLEAEKAVSSQPWTNLQSTRGAHTSSSTLHTFIMKDSMEISKPLSAFRSFDIHGHREIQRSPIRSKSMLKGIFGKNKSAK</sequence>